<dbReference type="KEGG" id="asip:AQUSIP_21120"/>
<gene>
    <name evidence="5" type="primary">yrrB</name>
    <name evidence="5" type="ORF">AQUSIP_21120</name>
</gene>
<dbReference type="InterPro" id="IPR029063">
    <property type="entry name" value="SAM-dependent_MTases_sf"/>
</dbReference>
<dbReference type="InterPro" id="IPR050498">
    <property type="entry name" value="Ycf3"/>
</dbReference>
<keyword evidence="1" id="KW-0677">Repeat</keyword>
<dbReference type="SUPFAM" id="SSF53335">
    <property type="entry name" value="S-adenosyl-L-methionine-dependent methyltransferases"/>
    <property type="match status" value="1"/>
</dbReference>
<dbReference type="OrthoDB" id="9809392at2"/>
<dbReference type="Pfam" id="PF13432">
    <property type="entry name" value="TPR_16"/>
    <property type="match status" value="2"/>
</dbReference>
<dbReference type="Pfam" id="PF08241">
    <property type="entry name" value="Methyltransf_11"/>
    <property type="match status" value="1"/>
</dbReference>
<feature type="repeat" description="TPR" evidence="3">
    <location>
        <begin position="38"/>
        <end position="71"/>
    </location>
</feature>
<feature type="repeat" description="TPR" evidence="3">
    <location>
        <begin position="140"/>
        <end position="173"/>
    </location>
</feature>
<feature type="repeat" description="TPR" evidence="3">
    <location>
        <begin position="276"/>
        <end position="309"/>
    </location>
</feature>
<dbReference type="SUPFAM" id="SSF48452">
    <property type="entry name" value="TPR-like"/>
    <property type="match status" value="1"/>
</dbReference>
<dbReference type="EMBL" id="LR699119">
    <property type="protein sequence ID" value="VVC76785.1"/>
    <property type="molecule type" value="Genomic_DNA"/>
</dbReference>
<dbReference type="GO" id="GO:0008757">
    <property type="term" value="F:S-adenosylmethionine-dependent methyltransferase activity"/>
    <property type="evidence" value="ECO:0007669"/>
    <property type="project" value="InterPro"/>
</dbReference>
<protein>
    <submittedName>
        <fullName evidence="5">TPR repeat-containing protein YrrB</fullName>
    </submittedName>
</protein>
<evidence type="ECO:0000313" key="6">
    <source>
        <dbReference type="Proteomes" id="UP000324194"/>
    </source>
</evidence>
<dbReference type="Pfam" id="PF14559">
    <property type="entry name" value="TPR_19"/>
    <property type="match status" value="1"/>
</dbReference>
<dbReference type="RefSeq" id="WP_148340078.1">
    <property type="nucleotide sequence ID" value="NZ_LR699119.1"/>
</dbReference>
<dbReference type="SUPFAM" id="SSF81901">
    <property type="entry name" value="HCP-like"/>
    <property type="match status" value="1"/>
</dbReference>
<keyword evidence="2 3" id="KW-0802">TPR repeat</keyword>
<evidence type="ECO:0000256" key="3">
    <source>
        <dbReference type="PROSITE-ProRule" id="PRU00339"/>
    </source>
</evidence>
<proteinExistence type="predicted"/>
<sequence length="532" mass="60335">MKKAKLTLAEIQELHKAGRLDEAKAGYFSWLEDHPHDASVLHLYALVCAEQGEWDDAQRYLEKALAIDPADRALYLHLANICKAKGEYDHAIRVLHDLIRLYPRFAAGFNNLGTVYFALGKWNDAIDAFKTAIDLQTDFVDAYYNLGLALGKAGRYDEALSAYRALLEISPAHAGGRFQLACLLMKQNEYQAAADQFLLIEQEYPYHFETQSNLATCFLKLGWLQKAGTHYLKALEIIPDDIQILYNLGVISVQLGRMRDAVEYYSRCIQENPDFYEARNNLAVAFLALKKKDRALQQFREALRMHPENASIRHIISVLSQDRQISASPAEYIQSLFDSYADHYDAHITQTLHYQVPEFMRDRVGVYYDLSKVKWDVLDLGCGTGLCGALFRSAARSLKGVDLSDKMLAEAARKQCYDQLVHLDILSFLDECADTFDLVLAGDVLVYFGNLEELFSAVYPVLRNGGLFAFNAEVNLNESFSMTESGRFAHSKAYLDRLIGQHHLAILDYKVIPLRTQNQAAIQGHLYLLKKE</sequence>
<dbReference type="AlphaFoldDB" id="A0A5E4PJP0"/>
<dbReference type="InterPro" id="IPR013216">
    <property type="entry name" value="Methyltransf_11"/>
</dbReference>
<dbReference type="PANTHER" id="PTHR44858:SF1">
    <property type="entry name" value="UDP-N-ACETYLGLUCOSAMINE--PEPTIDE N-ACETYLGLUCOSAMINYLTRANSFERASE SPINDLY-RELATED"/>
    <property type="match status" value="1"/>
</dbReference>
<accession>A0A5E4PJP0</accession>
<evidence type="ECO:0000256" key="2">
    <source>
        <dbReference type="ARBA" id="ARBA00022803"/>
    </source>
</evidence>
<feature type="repeat" description="TPR" evidence="3">
    <location>
        <begin position="106"/>
        <end position="139"/>
    </location>
</feature>
<dbReference type="PANTHER" id="PTHR44858">
    <property type="entry name" value="TETRATRICOPEPTIDE REPEAT PROTEIN 6"/>
    <property type="match status" value="1"/>
</dbReference>
<dbReference type="Pfam" id="PF13414">
    <property type="entry name" value="TPR_11"/>
    <property type="match status" value="1"/>
</dbReference>
<dbReference type="InterPro" id="IPR019734">
    <property type="entry name" value="TPR_rpt"/>
</dbReference>
<dbReference type="CDD" id="cd02440">
    <property type="entry name" value="AdoMet_MTases"/>
    <property type="match status" value="1"/>
</dbReference>
<dbReference type="PROSITE" id="PS50293">
    <property type="entry name" value="TPR_REGION"/>
    <property type="match status" value="4"/>
</dbReference>
<dbReference type="InterPro" id="IPR011990">
    <property type="entry name" value="TPR-like_helical_dom_sf"/>
</dbReference>
<evidence type="ECO:0000256" key="1">
    <source>
        <dbReference type="ARBA" id="ARBA00022737"/>
    </source>
</evidence>
<dbReference type="PROSITE" id="PS50005">
    <property type="entry name" value="TPR"/>
    <property type="match status" value="6"/>
</dbReference>
<feature type="repeat" description="TPR" evidence="3">
    <location>
        <begin position="208"/>
        <end position="241"/>
    </location>
</feature>
<dbReference type="Proteomes" id="UP000324194">
    <property type="component" value="Chromosome 1"/>
</dbReference>
<evidence type="ECO:0000259" key="4">
    <source>
        <dbReference type="Pfam" id="PF08241"/>
    </source>
</evidence>
<organism evidence="5 6">
    <name type="scientific">Aquicella siphonis</name>
    <dbReference type="NCBI Taxonomy" id="254247"/>
    <lineage>
        <taxon>Bacteria</taxon>
        <taxon>Pseudomonadati</taxon>
        <taxon>Pseudomonadota</taxon>
        <taxon>Gammaproteobacteria</taxon>
        <taxon>Legionellales</taxon>
        <taxon>Coxiellaceae</taxon>
        <taxon>Aquicella</taxon>
    </lineage>
</organism>
<dbReference type="SMART" id="SM00028">
    <property type="entry name" value="TPR"/>
    <property type="match status" value="8"/>
</dbReference>
<dbReference type="Gene3D" id="3.40.50.150">
    <property type="entry name" value="Vaccinia Virus protein VP39"/>
    <property type="match status" value="1"/>
</dbReference>
<feature type="repeat" description="TPR" evidence="3">
    <location>
        <begin position="242"/>
        <end position="275"/>
    </location>
</feature>
<name>A0A5E4PJP0_9COXI</name>
<evidence type="ECO:0000313" key="5">
    <source>
        <dbReference type="EMBL" id="VVC76785.1"/>
    </source>
</evidence>
<dbReference type="Gene3D" id="1.25.40.10">
    <property type="entry name" value="Tetratricopeptide repeat domain"/>
    <property type="match status" value="3"/>
</dbReference>
<feature type="domain" description="Methyltransferase type 11" evidence="4">
    <location>
        <begin position="378"/>
        <end position="470"/>
    </location>
</feature>
<keyword evidence="6" id="KW-1185">Reference proteome</keyword>
<reference evidence="5 6" key="1">
    <citation type="submission" date="2019-08" db="EMBL/GenBank/DDBJ databases">
        <authorList>
            <person name="Guy L."/>
        </authorList>
    </citation>
    <scope>NUCLEOTIDE SEQUENCE [LARGE SCALE GENOMIC DNA]</scope>
    <source>
        <strain evidence="5 6">SGT-108</strain>
    </source>
</reference>